<dbReference type="GO" id="GO:0005524">
    <property type="term" value="F:ATP binding"/>
    <property type="evidence" value="ECO:0007669"/>
    <property type="project" value="UniProtKB-UniRule"/>
</dbReference>
<evidence type="ECO:0000256" key="8">
    <source>
        <dbReference type="NCBIfam" id="TIGR01234"/>
    </source>
</evidence>
<gene>
    <name evidence="7" type="primary">araB</name>
    <name evidence="12" type="ORF">AS030_10495</name>
</gene>
<dbReference type="UniPathway" id="UPA00145">
    <property type="reaction ID" value="UER00566"/>
</dbReference>
<evidence type="ECO:0000256" key="9">
    <source>
        <dbReference type="RuleBase" id="RU003455"/>
    </source>
</evidence>
<keyword evidence="6 7" id="KW-0119">Carbohydrate metabolism</keyword>
<dbReference type="SUPFAM" id="SSF53067">
    <property type="entry name" value="Actin-like ATPase domain"/>
    <property type="match status" value="2"/>
</dbReference>
<evidence type="ECO:0000256" key="3">
    <source>
        <dbReference type="ARBA" id="ARBA00022777"/>
    </source>
</evidence>
<name>A0A0V8J7P2_9BACL</name>
<dbReference type="InterPro" id="IPR043129">
    <property type="entry name" value="ATPase_NBD"/>
</dbReference>
<dbReference type="GO" id="GO:0019150">
    <property type="term" value="F:D-ribulokinase activity"/>
    <property type="evidence" value="ECO:0007669"/>
    <property type="project" value="RHEA"/>
</dbReference>
<comment type="caution">
    <text evidence="12">The sequence shown here is derived from an EMBL/GenBank/DDBJ whole genome shotgun (WGS) entry which is preliminary data.</text>
</comment>
<dbReference type="NCBIfam" id="TIGR01234">
    <property type="entry name" value="L-ribulokinase"/>
    <property type="match status" value="1"/>
</dbReference>
<dbReference type="Gene3D" id="3.30.420.40">
    <property type="match status" value="2"/>
</dbReference>
<comment type="similarity">
    <text evidence="7 9">Belongs to the ribulokinase family.</text>
</comment>
<evidence type="ECO:0000313" key="13">
    <source>
        <dbReference type="Proteomes" id="UP000054099"/>
    </source>
</evidence>
<dbReference type="OrthoDB" id="9805576at2"/>
<protein>
    <recommendedName>
        <fullName evidence="7 8">Ribulokinase</fullName>
        <ecNumber evidence="7 8">2.7.1.16</ecNumber>
    </recommendedName>
</protein>
<evidence type="ECO:0000256" key="5">
    <source>
        <dbReference type="ARBA" id="ARBA00022935"/>
    </source>
</evidence>
<organism evidence="12 13">
    <name type="scientific">Fictibacillus enclensis</name>
    <dbReference type="NCBI Taxonomy" id="1017270"/>
    <lineage>
        <taxon>Bacteria</taxon>
        <taxon>Bacillati</taxon>
        <taxon>Bacillota</taxon>
        <taxon>Bacilli</taxon>
        <taxon>Bacillales</taxon>
        <taxon>Fictibacillaceae</taxon>
        <taxon>Fictibacillus</taxon>
    </lineage>
</organism>
<dbReference type="GO" id="GO:0019569">
    <property type="term" value="P:L-arabinose catabolic process to D-xylulose 5-phosphate"/>
    <property type="evidence" value="ECO:0007669"/>
    <property type="project" value="UniProtKB-UniRule"/>
</dbReference>
<dbReference type="GO" id="GO:0005737">
    <property type="term" value="C:cytoplasm"/>
    <property type="evidence" value="ECO:0007669"/>
    <property type="project" value="TreeGrafter"/>
</dbReference>
<evidence type="ECO:0000313" key="12">
    <source>
        <dbReference type="EMBL" id="KSU83017.1"/>
    </source>
</evidence>
<dbReference type="Pfam" id="PF02782">
    <property type="entry name" value="FGGY_C"/>
    <property type="match status" value="1"/>
</dbReference>
<evidence type="ECO:0000256" key="7">
    <source>
        <dbReference type="HAMAP-Rule" id="MF_00520"/>
    </source>
</evidence>
<dbReference type="PIRSF" id="PIRSF000538">
    <property type="entry name" value="GlpK"/>
    <property type="match status" value="1"/>
</dbReference>
<keyword evidence="1 7" id="KW-0808">Transferase</keyword>
<dbReference type="PANTHER" id="PTHR43435:SF4">
    <property type="entry name" value="FGGY CARBOHYDRATE KINASE DOMAIN-CONTAINING PROTEIN"/>
    <property type="match status" value="1"/>
</dbReference>
<dbReference type="HAMAP" id="MF_00520">
    <property type="entry name" value="Ribulokinase"/>
    <property type="match status" value="1"/>
</dbReference>
<evidence type="ECO:0000256" key="4">
    <source>
        <dbReference type="ARBA" id="ARBA00022840"/>
    </source>
</evidence>
<evidence type="ECO:0000256" key="6">
    <source>
        <dbReference type="ARBA" id="ARBA00023277"/>
    </source>
</evidence>
<feature type="domain" description="Carbohydrate kinase FGGY C-terminal" evidence="11">
    <location>
        <begin position="289"/>
        <end position="487"/>
    </location>
</feature>
<feature type="domain" description="Carbohydrate kinase FGGY N-terminal" evidence="10">
    <location>
        <begin position="5"/>
        <end position="276"/>
    </location>
</feature>
<dbReference type="InterPro" id="IPR018484">
    <property type="entry name" value="FGGY_N"/>
</dbReference>
<keyword evidence="3 7" id="KW-0418">Kinase</keyword>
<keyword evidence="2 7" id="KW-0547">Nucleotide-binding</keyword>
<dbReference type="AlphaFoldDB" id="A0A0V8J7P2"/>
<keyword evidence="4 7" id="KW-0067">ATP-binding</keyword>
<dbReference type="Pfam" id="PF00370">
    <property type="entry name" value="FGGY_N"/>
    <property type="match status" value="1"/>
</dbReference>
<reference evidence="12 13" key="1">
    <citation type="journal article" date="2014" name="Antonie Van Leeuwenhoek">
        <title>Fictibacillus enclensis sp. nov., isolated from marine sediment.</title>
        <authorList>
            <person name="Dastager S.G."/>
            <person name="Mawlankar R."/>
            <person name="Srinivasan K."/>
            <person name="Tang S.K."/>
            <person name="Lee J.C."/>
            <person name="Ramana V.V."/>
            <person name="Shouche Y.S."/>
        </authorList>
    </citation>
    <scope>NUCLEOTIDE SEQUENCE [LARGE SCALE GENOMIC DNA]</scope>
    <source>
        <strain evidence="12 13">NIO-1003</strain>
    </source>
</reference>
<dbReference type="InterPro" id="IPR005929">
    <property type="entry name" value="Ribulokinase"/>
</dbReference>
<dbReference type="EMBL" id="LNQN01000002">
    <property type="protein sequence ID" value="KSU83017.1"/>
    <property type="molecule type" value="Genomic_DNA"/>
</dbReference>
<dbReference type="PROSITE" id="PS00445">
    <property type="entry name" value="FGGY_KINASES_2"/>
    <property type="match status" value="1"/>
</dbReference>
<dbReference type="InterPro" id="IPR000577">
    <property type="entry name" value="Carb_kinase_FGGY"/>
</dbReference>
<dbReference type="InterPro" id="IPR018485">
    <property type="entry name" value="FGGY_C"/>
</dbReference>
<dbReference type="GO" id="GO:0008741">
    <property type="term" value="F:ribulokinase activity"/>
    <property type="evidence" value="ECO:0007669"/>
    <property type="project" value="UniProtKB-UniRule"/>
</dbReference>
<evidence type="ECO:0000259" key="11">
    <source>
        <dbReference type="Pfam" id="PF02782"/>
    </source>
</evidence>
<evidence type="ECO:0000259" key="10">
    <source>
        <dbReference type="Pfam" id="PF00370"/>
    </source>
</evidence>
<sequence length="552" mass="60319">MGKKYVIGVDYGTESGRVLLVEVSSGKEVATNVTAYKHGVMDETLPGGTPLDADWALQHPGDYLDVLSESVPAVLEKADVSSDDVIGLGIDFTASTILPLDRKREALCFQEKWENEPHSYVKLWKHHAAQPEADDFTEVAEERGETFLKRYGGKISSEWMFPKILQILREAPKVFEEADLFMEACDWLTSRLTGSLHRSSNTTGYKAFWNKKEGYPSSEFFTAVDSRLEDILETKMRGDVLSIGEKAGELTGEMAQVLGLKPGIAIAVGIIDAHAGVPAAGAVRPGQMVMAMGTSTCHMLITDKDQPITGVCGSVEDGIIPGYISFETGQVAVGDSFAWYVDQAVPGYVKKEAEKAGLNVHQLLERKAAAYQPGQTGLIALDWWNGNRSVLVDSQLSGAIIGLTLATKPEEIYRALIESTAFGTKKIIESFVHGGVAVDEIFAVGGLPERNRLLMQIYADVTNREIKVADSSQTTALGAAMYGAVAAGSKAGGYDSIFDAAQHMARVKEETYKPIPEHVKIYEELYSYYLEVHNFFGQEKKSLMHGLKKLKK</sequence>
<proteinExistence type="inferred from homology"/>
<dbReference type="InterPro" id="IPR018483">
    <property type="entry name" value="Carb_kinase_FGGY_CS"/>
</dbReference>
<dbReference type="RefSeq" id="WP_061971726.1">
    <property type="nucleotide sequence ID" value="NZ_FMAV01000002.1"/>
</dbReference>
<dbReference type="CDD" id="cd07781">
    <property type="entry name" value="ASKHA_NBD_FGGY_L-RBK"/>
    <property type="match status" value="1"/>
</dbReference>
<evidence type="ECO:0000256" key="2">
    <source>
        <dbReference type="ARBA" id="ARBA00022741"/>
    </source>
</evidence>
<comment type="catalytic activity">
    <reaction evidence="7">
        <text>D-ribulose + ATP = D-ribulose 5-phosphate + ADP + H(+)</text>
        <dbReference type="Rhea" id="RHEA:17601"/>
        <dbReference type="ChEBI" id="CHEBI:15378"/>
        <dbReference type="ChEBI" id="CHEBI:17173"/>
        <dbReference type="ChEBI" id="CHEBI:30616"/>
        <dbReference type="ChEBI" id="CHEBI:58121"/>
        <dbReference type="ChEBI" id="CHEBI:456216"/>
        <dbReference type="EC" id="2.7.1.16"/>
    </reaction>
</comment>
<dbReference type="EC" id="2.7.1.16" evidence="7 8"/>
<accession>A0A0V8J7P2</accession>
<evidence type="ECO:0000256" key="1">
    <source>
        <dbReference type="ARBA" id="ARBA00022679"/>
    </source>
</evidence>
<keyword evidence="13" id="KW-1185">Reference proteome</keyword>
<dbReference type="NCBIfam" id="NF003154">
    <property type="entry name" value="PRK04123.1"/>
    <property type="match status" value="1"/>
</dbReference>
<comment type="pathway">
    <text evidence="7 9">Carbohydrate degradation; L-arabinose degradation via L-ribulose; D-xylulose 5-phosphate from L-arabinose (bacterial route): step 2/3.</text>
</comment>
<comment type="catalytic activity">
    <reaction evidence="7 9">
        <text>L-ribulose + ATP = L-ribulose 5-phosphate + ADP + H(+)</text>
        <dbReference type="Rhea" id="RHEA:22072"/>
        <dbReference type="ChEBI" id="CHEBI:15378"/>
        <dbReference type="ChEBI" id="CHEBI:16880"/>
        <dbReference type="ChEBI" id="CHEBI:30616"/>
        <dbReference type="ChEBI" id="CHEBI:58226"/>
        <dbReference type="ChEBI" id="CHEBI:456216"/>
        <dbReference type="EC" id="2.7.1.16"/>
    </reaction>
</comment>
<dbReference type="Proteomes" id="UP000054099">
    <property type="component" value="Unassembled WGS sequence"/>
</dbReference>
<dbReference type="PANTHER" id="PTHR43435">
    <property type="entry name" value="RIBULOKINASE"/>
    <property type="match status" value="1"/>
</dbReference>
<keyword evidence="5 7" id="KW-0054">Arabinose catabolism</keyword>